<feature type="region of interest" description="Disordered" evidence="1">
    <location>
        <begin position="1"/>
        <end position="21"/>
    </location>
</feature>
<sequence>MGLQQHTHELESCMRRKPTAGPEVRVAHAKTALHARKEARLRGAGKGVGALEPWMIRRANRDGSAAQRLLTSCSDRTWCLFSGAFCLQETGVDDQGRQPMPQFFSALSSVLYLFAPAEQREASFTLAGMAAEDRPQCVPLAASSPLPKSIHVEPIGWKASRTRRQVWRNSFGKIQGQGQTVCCIPSPLLGLHDRRQSSSDCCGWSEVGGRPPVRSGG</sequence>
<name>A0A7U2FIT8_PHANO</name>
<accession>A0A7U2FIT8</accession>
<organism evidence="2 3">
    <name type="scientific">Phaeosphaeria nodorum (strain SN15 / ATCC MYA-4574 / FGSC 10173)</name>
    <name type="common">Glume blotch fungus</name>
    <name type="synonym">Parastagonospora nodorum</name>
    <dbReference type="NCBI Taxonomy" id="321614"/>
    <lineage>
        <taxon>Eukaryota</taxon>
        <taxon>Fungi</taxon>
        <taxon>Dikarya</taxon>
        <taxon>Ascomycota</taxon>
        <taxon>Pezizomycotina</taxon>
        <taxon>Dothideomycetes</taxon>
        <taxon>Pleosporomycetidae</taxon>
        <taxon>Pleosporales</taxon>
        <taxon>Pleosporineae</taxon>
        <taxon>Phaeosphaeriaceae</taxon>
        <taxon>Parastagonospora</taxon>
    </lineage>
</organism>
<reference evidence="3" key="1">
    <citation type="journal article" date="2021" name="BMC Genomics">
        <title>Chromosome-level genome assembly and manually-curated proteome of model necrotroph Parastagonospora nodorum Sn15 reveals a genome-wide trove of candidate effector homologs, and redundancy of virulence-related functions within an accessory chromosome.</title>
        <authorList>
            <person name="Bertazzoni S."/>
            <person name="Jones D.A.B."/>
            <person name="Phan H.T."/>
            <person name="Tan K.-C."/>
            <person name="Hane J.K."/>
        </authorList>
    </citation>
    <scope>NUCLEOTIDE SEQUENCE [LARGE SCALE GENOMIC DNA]</scope>
    <source>
        <strain evidence="3">SN15 / ATCC MYA-4574 / FGSC 10173)</strain>
    </source>
</reference>
<evidence type="ECO:0000313" key="3">
    <source>
        <dbReference type="Proteomes" id="UP000663193"/>
    </source>
</evidence>
<dbReference type="EMBL" id="CP069040">
    <property type="protein sequence ID" value="QRD05214.1"/>
    <property type="molecule type" value="Genomic_DNA"/>
</dbReference>
<protein>
    <submittedName>
        <fullName evidence="2">Uncharacterized protein</fullName>
    </submittedName>
</protein>
<evidence type="ECO:0000256" key="1">
    <source>
        <dbReference type="SAM" id="MobiDB-lite"/>
    </source>
</evidence>
<feature type="compositionally biased region" description="Basic and acidic residues" evidence="1">
    <location>
        <begin position="1"/>
        <end position="14"/>
    </location>
</feature>
<gene>
    <name evidence="2" type="ORF">JI435_307510</name>
</gene>
<dbReference type="AlphaFoldDB" id="A0A7U2FIT8"/>
<evidence type="ECO:0000313" key="2">
    <source>
        <dbReference type="EMBL" id="QRD05214.1"/>
    </source>
</evidence>
<dbReference type="Proteomes" id="UP000663193">
    <property type="component" value="Chromosome 18"/>
</dbReference>
<proteinExistence type="predicted"/>
<dbReference type="VEuPathDB" id="FungiDB:JI435_307510"/>
<keyword evidence="3" id="KW-1185">Reference proteome</keyword>